<gene>
    <name evidence="1" type="ORF">BGT96224_A20014</name>
    <name evidence="2" type="ORF">BGT96224V2_LOCUS4535</name>
</gene>
<feature type="non-terminal residue" evidence="2">
    <location>
        <position position="371"/>
    </location>
</feature>
<dbReference type="Gene3D" id="3.10.450.30">
    <property type="entry name" value="Microbial ribonucleases"/>
    <property type="match status" value="1"/>
</dbReference>
<reference evidence="1" key="2">
    <citation type="submission" date="2013-01" db="EMBL/GenBank/DDBJ databases">
        <title>The wheat powdery mildew genome reveals unique evolution of an obligate biotroph.</title>
        <authorList>
            <person name="Oberhaensli S."/>
            <person name="Wicker T."/>
            <person name="Keller B."/>
        </authorList>
    </citation>
    <scope>NUCLEOTIDE SEQUENCE</scope>
    <source>
        <strain evidence="1">96224</strain>
    </source>
</reference>
<dbReference type="Proteomes" id="UP000053110">
    <property type="component" value="Unassembled WGS sequence"/>
</dbReference>
<proteinExistence type="predicted"/>
<accession>A0A061HEF0</accession>
<reference evidence="3" key="1">
    <citation type="journal article" date="2013" name="Nat. Genet.">
        <title>The wheat powdery mildew genome shows the unique evolution of an obligate biotroph.</title>
        <authorList>
            <person name="Wicker T."/>
            <person name="Oberhaensli S."/>
            <person name="Parlange F."/>
            <person name="Buchmann J.P."/>
            <person name="Shatalina M."/>
            <person name="Roffler S."/>
            <person name="Ben-David R."/>
            <person name="Dolezel J."/>
            <person name="Simkova H."/>
            <person name="Schulze-Lefert P."/>
            <person name="Spanu P.D."/>
            <person name="Bruggmann R."/>
            <person name="Amselem J."/>
            <person name="Quesneville H."/>
            <person name="Ver Loren van Themaat E."/>
            <person name="Paape T."/>
            <person name="Shimizu K.K."/>
            <person name="Keller B."/>
        </authorList>
    </citation>
    <scope>NUCLEOTIDE SEQUENCE [LARGE SCALE GENOMIC DNA]</scope>
    <source>
        <strain evidence="3">96224</strain>
    </source>
</reference>
<evidence type="ECO:0000313" key="3">
    <source>
        <dbReference type="Proteomes" id="UP000053110"/>
    </source>
</evidence>
<organism evidence="2">
    <name type="scientific">Blumeria graminis f. sp. tritici 96224</name>
    <dbReference type="NCBI Taxonomy" id="1268274"/>
    <lineage>
        <taxon>Eukaryota</taxon>
        <taxon>Fungi</taxon>
        <taxon>Dikarya</taxon>
        <taxon>Ascomycota</taxon>
        <taxon>Pezizomycotina</taxon>
        <taxon>Leotiomycetes</taxon>
        <taxon>Erysiphales</taxon>
        <taxon>Erysiphaceae</taxon>
        <taxon>Blumeria</taxon>
    </lineage>
</organism>
<dbReference type="EMBL" id="KE375095">
    <property type="protein sequence ID" value="EPQ63901.1"/>
    <property type="molecule type" value="Genomic_DNA"/>
</dbReference>
<dbReference type="AlphaFoldDB" id="A0A061HEF0"/>
<reference evidence="2" key="3">
    <citation type="submission" date="2018-07" db="EMBL/GenBank/DDBJ databases">
        <authorList>
            <person name="Quirk P.G."/>
            <person name="Krulwich T.A."/>
        </authorList>
    </citation>
    <scope>NUCLEOTIDE SEQUENCE</scope>
    <source>
        <strain evidence="2">96224</strain>
    </source>
</reference>
<evidence type="ECO:0000313" key="2">
    <source>
        <dbReference type="EMBL" id="SUZ11371.1"/>
    </source>
</evidence>
<evidence type="ECO:0000313" key="1">
    <source>
        <dbReference type="EMBL" id="EPQ63901.1"/>
    </source>
</evidence>
<dbReference type="HOGENOM" id="CLU_054782_0_0_1"/>
<dbReference type="EMBL" id="UIGY01000124">
    <property type="protein sequence ID" value="SUZ11371.1"/>
    <property type="molecule type" value="Genomic_DNA"/>
</dbReference>
<sequence length="371" mass="42599">MKIRRQYTNFGATTTLFTYALAIPDTVEDARICACNNLLHPDWSSRFPATLDGSELYKIKDTTLFTWPLAWESNRNFEKGSEGIQRVVIDSTCKLIGVVDKIGDSYKKCLQVLDPRTSPPLILDLSLGNPLKHYGFDCNRYKFVDEKLHAAYIYLHQHLENHDISDHYLATQKLLKRHKLQEFGGKTVFSWPIGVNGENQSFRNSKSKRYRVVLDLSGNHRGMIYSFKGIWKPCLKLQYIEPEPPRSLSKYETSVGEAIFENISAFRCEDYIYTAITINSHMQIACSQFKKLGHLGSTNKLHYPSSLHIKLKSTWFWPLRRPELSVGQDRNVKQHSILLGRNCEFLGAYYLTNANQLACQKLPTPMPLIGL</sequence>
<dbReference type="OrthoDB" id="10311745at2759"/>
<name>A0A061HEF0_BLUGR</name>
<protein>
    <submittedName>
        <fullName evidence="2">BgtA-20014</fullName>
    </submittedName>
</protein>